<keyword evidence="3" id="KW-1185">Reference proteome</keyword>
<feature type="region of interest" description="Disordered" evidence="1">
    <location>
        <begin position="110"/>
        <end position="144"/>
    </location>
</feature>
<reference evidence="2 3" key="1">
    <citation type="journal article" date="2015" name="Sci. Rep.">
        <title>Chromosome-level genome map provides insights into diverse defense mechanisms in the medicinal fungus Ganoderma sinense.</title>
        <authorList>
            <person name="Zhu Y."/>
            <person name="Xu J."/>
            <person name="Sun C."/>
            <person name="Zhou S."/>
            <person name="Xu H."/>
            <person name="Nelson D.R."/>
            <person name="Qian J."/>
            <person name="Song J."/>
            <person name="Luo H."/>
            <person name="Xiang L."/>
            <person name="Li Y."/>
            <person name="Xu Z."/>
            <person name="Ji A."/>
            <person name="Wang L."/>
            <person name="Lu S."/>
            <person name="Hayward A."/>
            <person name="Sun W."/>
            <person name="Li X."/>
            <person name="Schwartz D.C."/>
            <person name="Wang Y."/>
            <person name="Chen S."/>
        </authorList>
    </citation>
    <scope>NUCLEOTIDE SEQUENCE [LARGE SCALE GENOMIC DNA]</scope>
    <source>
        <strain evidence="2 3">ZZ0214-1</strain>
    </source>
</reference>
<evidence type="ECO:0000256" key="1">
    <source>
        <dbReference type="SAM" id="MobiDB-lite"/>
    </source>
</evidence>
<dbReference type="EMBL" id="AYKW01000005">
    <property type="protein sequence ID" value="PIL34594.1"/>
    <property type="molecule type" value="Genomic_DNA"/>
</dbReference>
<feature type="compositionally biased region" description="Polar residues" evidence="1">
    <location>
        <begin position="1"/>
        <end position="11"/>
    </location>
</feature>
<dbReference type="Proteomes" id="UP000230002">
    <property type="component" value="Unassembled WGS sequence"/>
</dbReference>
<evidence type="ECO:0000313" key="2">
    <source>
        <dbReference type="EMBL" id="PIL34594.1"/>
    </source>
</evidence>
<feature type="compositionally biased region" description="Basic residues" evidence="1">
    <location>
        <begin position="17"/>
        <end position="27"/>
    </location>
</feature>
<protein>
    <submittedName>
        <fullName evidence="2">Uncharacterized protein</fullName>
    </submittedName>
</protein>
<evidence type="ECO:0000313" key="3">
    <source>
        <dbReference type="Proteomes" id="UP000230002"/>
    </source>
</evidence>
<dbReference type="OrthoDB" id="3147752at2759"/>
<dbReference type="STRING" id="1077348.A0A2G8SLF8"/>
<name>A0A2G8SLF8_9APHY</name>
<feature type="region of interest" description="Disordered" evidence="1">
    <location>
        <begin position="1"/>
        <end position="43"/>
    </location>
</feature>
<gene>
    <name evidence="2" type="ORF">GSI_03373</name>
</gene>
<feature type="compositionally biased region" description="Low complexity" evidence="1">
    <location>
        <begin position="110"/>
        <end position="125"/>
    </location>
</feature>
<accession>A0A2G8SLF8</accession>
<proteinExistence type="predicted"/>
<comment type="caution">
    <text evidence="2">The sequence shown here is derived from an EMBL/GenBank/DDBJ whole genome shotgun (WGS) entry which is preliminary data.</text>
</comment>
<sequence>MFETIASSLRSATGAVRRQRRSRRSKNKSNAPHTASECKADRGVQTDSDECACVAVESHHQILPDTESGAAVEAWKKRAHEAEHHARSVEARLAVANRRLDAERASFNQQLEQAQQAARQAQASQAEDRTNRPQAALAEPGRELRRAQDELREAVALLDTKSAELRDAQAYLSRHDDVADAEVLRLVEGINSRIFQAAASITDAFQPRYGGQKDVLAWQEVASRVQHTLSDDLLHALHSIDHFDDSLMQTLLQAVMVFYAGQLCDTWDFDAIGPHQVLQKVYCSIRQKERQSVAGRWRALSRTYVKTFLENDTGLEASANDVLMGRITDILLICGIAGAPQELRREVEDSYADAIREIVHKSLEFQRITGEGIISRDLLVVDTKPGEPFNPSCMVDEWADPKKARRRVEPRPVLCTTQLGLVREEKKVIGGEEAIARVVLLKPKVVLTSFLEELLNASSS</sequence>
<dbReference type="AlphaFoldDB" id="A0A2G8SLF8"/>
<organism evidence="2 3">
    <name type="scientific">Ganoderma sinense ZZ0214-1</name>
    <dbReference type="NCBI Taxonomy" id="1077348"/>
    <lineage>
        <taxon>Eukaryota</taxon>
        <taxon>Fungi</taxon>
        <taxon>Dikarya</taxon>
        <taxon>Basidiomycota</taxon>
        <taxon>Agaricomycotina</taxon>
        <taxon>Agaricomycetes</taxon>
        <taxon>Polyporales</taxon>
        <taxon>Polyporaceae</taxon>
        <taxon>Ganoderma</taxon>
    </lineage>
</organism>